<name>A0A0P6W3V2_9HYPH</name>
<protein>
    <submittedName>
        <fullName evidence="1">Uncharacterized protein</fullName>
    </submittedName>
</protein>
<comment type="caution">
    <text evidence="1">The sequence shown here is derived from an EMBL/GenBank/DDBJ whole genome shotgun (WGS) entry which is preliminary data.</text>
</comment>
<proteinExistence type="predicted"/>
<dbReference type="Proteomes" id="UP000048984">
    <property type="component" value="Unassembled WGS sequence"/>
</dbReference>
<reference evidence="1 2" key="2">
    <citation type="submission" date="2015-10" db="EMBL/GenBank/DDBJ databases">
        <title>Draft Genome Sequence of Prosthecomicrobium hirschii ATCC 27832.</title>
        <authorList>
            <person name="Daniel J."/>
            <person name="Givan S.A."/>
            <person name="Brun Y.V."/>
            <person name="Brown P.J."/>
        </authorList>
    </citation>
    <scope>NUCLEOTIDE SEQUENCE [LARGE SCALE GENOMIC DNA]</scope>
    <source>
        <strain evidence="1 2">16</strain>
    </source>
</reference>
<keyword evidence="2" id="KW-1185">Reference proteome</keyword>
<organism evidence="1 2">
    <name type="scientific">Prosthecodimorpha hirschii</name>
    <dbReference type="NCBI Taxonomy" id="665126"/>
    <lineage>
        <taxon>Bacteria</taxon>
        <taxon>Pseudomonadati</taxon>
        <taxon>Pseudomonadota</taxon>
        <taxon>Alphaproteobacteria</taxon>
        <taxon>Hyphomicrobiales</taxon>
        <taxon>Ancalomicrobiaceae</taxon>
        <taxon>Prosthecodimorpha</taxon>
    </lineage>
</organism>
<reference evidence="1 2" key="1">
    <citation type="submission" date="2015-09" db="EMBL/GenBank/DDBJ databases">
        <authorList>
            <person name="Jackson K.R."/>
            <person name="Lunt B.L."/>
            <person name="Fisher J.N.B."/>
            <person name="Gardner A.V."/>
            <person name="Bailey M.E."/>
            <person name="Deus L.M."/>
            <person name="Earl A.S."/>
            <person name="Gibby P.D."/>
            <person name="Hartmann K.A."/>
            <person name="Liu J.E."/>
            <person name="Manci A.M."/>
            <person name="Nielsen D.A."/>
            <person name="Solomon M.B."/>
            <person name="Breakwell D.P."/>
            <person name="Burnett S.H."/>
            <person name="Grose J.H."/>
        </authorList>
    </citation>
    <scope>NUCLEOTIDE SEQUENCE [LARGE SCALE GENOMIC DNA]</scope>
    <source>
        <strain evidence="1 2">16</strain>
    </source>
</reference>
<evidence type="ECO:0000313" key="1">
    <source>
        <dbReference type="EMBL" id="KPL53870.1"/>
    </source>
</evidence>
<dbReference type="EMBL" id="LJYW01000001">
    <property type="protein sequence ID" value="KPL53870.1"/>
    <property type="molecule type" value="Genomic_DNA"/>
</dbReference>
<gene>
    <name evidence="1" type="ORF">ABB55_18015</name>
</gene>
<dbReference type="PROSITE" id="PS51257">
    <property type="entry name" value="PROKAR_LIPOPROTEIN"/>
    <property type="match status" value="1"/>
</dbReference>
<evidence type="ECO:0000313" key="2">
    <source>
        <dbReference type="Proteomes" id="UP000048984"/>
    </source>
</evidence>
<dbReference type="STRING" id="665126.ABB55_18015"/>
<accession>A0A0P6W3V2</accession>
<dbReference type="AlphaFoldDB" id="A0A0P6W3V2"/>
<sequence length="96" mass="9675">MPMKFSIGKVSIGLAAGLVVLGFACGTAVAGNSTINYADGTKAQVITSPTGTIVLQFDRKGARVGKQTLPDAGAAAHLGVVQRLSKPGSSVVHNPE</sequence>